<dbReference type="EMBL" id="JMGO02000004">
    <property type="protein sequence ID" value="KXU80290.1"/>
    <property type="molecule type" value="Genomic_DNA"/>
</dbReference>
<feature type="transmembrane region" description="Helical" evidence="1">
    <location>
        <begin position="40"/>
        <end position="62"/>
    </location>
</feature>
<keyword evidence="1" id="KW-1133">Transmembrane helix</keyword>
<dbReference type="NCBIfam" id="TIGR02975">
    <property type="entry name" value="phageshock_pspG"/>
    <property type="match status" value="1"/>
</dbReference>
<keyword evidence="1" id="KW-0472">Membrane</keyword>
<proteinExistence type="predicted"/>
<reference evidence="2 3" key="1">
    <citation type="submission" date="2016-02" db="EMBL/GenBank/DDBJ databases">
        <title>Draft genome sequence of Aeromonas trota strain 1999lcr isolated from cerebrospinal fluid (CSF).</title>
        <authorList>
            <person name="Dallagassa C.B."/>
            <person name="Prediger K.C."/>
            <person name="Weiss V.A."/>
            <person name="Assis F.E."/>
            <person name="Baura V."/>
            <person name="Cruz L.M."/>
            <person name="Souza E.M."/>
            <person name="Pedrosa F.O."/>
            <person name="Fadel-Picheth C.M."/>
        </authorList>
    </citation>
    <scope>NUCLEOTIDE SEQUENCE [LARGE SCALE GENOMIC DNA]</scope>
    <source>
        <strain evidence="2 3">1999lcr</strain>
    </source>
</reference>
<evidence type="ECO:0000313" key="3">
    <source>
        <dbReference type="Proteomes" id="UP000078435"/>
    </source>
</evidence>
<organism evidence="2 3">
    <name type="scientific">Aeromonas enteropelogenes</name>
    <name type="common">Aeromonas trota</name>
    <dbReference type="NCBI Taxonomy" id="29489"/>
    <lineage>
        <taxon>Bacteria</taxon>
        <taxon>Pseudomonadati</taxon>
        <taxon>Pseudomonadota</taxon>
        <taxon>Gammaproteobacteria</taxon>
        <taxon>Aeromonadales</taxon>
        <taxon>Aeromonadaceae</taxon>
        <taxon>Aeromonas</taxon>
    </lineage>
</organism>
<evidence type="ECO:0000256" key="1">
    <source>
        <dbReference type="SAM" id="Phobius"/>
    </source>
</evidence>
<dbReference type="RefSeq" id="WP_061476252.1">
    <property type="nucleotide sequence ID" value="NZ_JMGO02000004.1"/>
</dbReference>
<dbReference type="Proteomes" id="UP000078435">
    <property type="component" value="Unassembled WGS sequence"/>
</dbReference>
<dbReference type="InterPro" id="IPR014318">
    <property type="entry name" value="Phageshock_PspG"/>
</dbReference>
<dbReference type="Pfam" id="PF09583">
    <property type="entry name" value="Phageshock_PspG"/>
    <property type="match status" value="1"/>
</dbReference>
<accession>A0A175VID1</accession>
<comment type="caution">
    <text evidence="2">The sequence shown here is derived from an EMBL/GenBank/DDBJ whole genome shotgun (WGS) entry which is preliminary data.</text>
</comment>
<protein>
    <submittedName>
        <fullName evidence="2">Phage shock protein G</fullName>
    </submittedName>
</protein>
<feature type="transmembrane region" description="Helical" evidence="1">
    <location>
        <begin position="7"/>
        <end position="34"/>
    </location>
</feature>
<evidence type="ECO:0000313" key="2">
    <source>
        <dbReference type="EMBL" id="KXU80290.1"/>
    </source>
</evidence>
<keyword evidence="1" id="KW-0812">Transmembrane</keyword>
<name>A0A175VID1_AEREN</name>
<gene>
    <name evidence="2" type="ORF">LCR_14450</name>
</gene>
<dbReference type="AlphaFoldDB" id="A0A175VID1"/>
<sequence>MLEFFVLLVVLVIMALTGFTLIAMLLVSGLFVLLGALGGMLALIIKLAPWLLLVLVVCWLISNRKRRTNTCL</sequence>